<reference evidence="2 3" key="1">
    <citation type="submission" date="2018-04" db="EMBL/GenBank/DDBJ databases">
        <title>Genomic Encyclopedia of Archaeal and Bacterial Type Strains, Phase II (KMG-II): from individual species to whole genera.</title>
        <authorList>
            <person name="Goeker M."/>
        </authorList>
    </citation>
    <scope>NUCLEOTIDE SEQUENCE [LARGE SCALE GENOMIC DNA]</scope>
    <source>
        <strain evidence="2 3">DSM 23382</strain>
    </source>
</reference>
<keyword evidence="1" id="KW-1133">Transmembrane helix</keyword>
<protein>
    <submittedName>
        <fullName evidence="2">Uncharacterized protein</fullName>
    </submittedName>
</protein>
<keyword evidence="1" id="KW-0812">Transmembrane</keyword>
<feature type="transmembrane region" description="Helical" evidence="1">
    <location>
        <begin position="33"/>
        <end position="59"/>
    </location>
</feature>
<gene>
    <name evidence="2" type="ORF">C8N35_102316</name>
</gene>
<proteinExistence type="predicted"/>
<keyword evidence="3" id="KW-1185">Reference proteome</keyword>
<evidence type="ECO:0000256" key="1">
    <source>
        <dbReference type="SAM" id="Phobius"/>
    </source>
</evidence>
<evidence type="ECO:0000313" key="3">
    <source>
        <dbReference type="Proteomes" id="UP000244081"/>
    </source>
</evidence>
<organism evidence="2 3">
    <name type="scientific">Breoghania corrubedonensis</name>
    <dbReference type="NCBI Taxonomy" id="665038"/>
    <lineage>
        <taxon>Bacteria</taxon>
        <taxon>Pseudomonadati</taxon>
        <taxon>Pseudomonadota</taxon>
        <taxon>Alphaproteobacteria</taxon>
        <taxon>Hyphomicrobiales</taxon>
        <taxon>Stappiaceae</taxon>
        <taxon>Breoghania</taxon>
    </lineage>
</organism>
<dbReference type="EMBL" id="QAYG01000002">
    <property type="protein sequence ID" value="PTW61601.1"/>
    <property type="molecule type" value="Genomic_DNA"/>
</dbReference>
<keyword evidence="1" id="KW-0472">Membrane</keyword>
<dbReference type="Proteomes" id="UP000244081">
    <property type="component" value="Unassembled WGS sequence"/>
</dbReference>
<feature type="transmembrane region" description="Helical" evidence="1">
    <location>
        <begin position="65"/>
        <end position="87"/>
    </location>
</feature>
<accession>A0A2T5VCX8</accession>
<comment type="caution">
    <text evidence="2">The sequence shown here is derived from an EMBL/GenBank/DDBJ whole genome shotgun (WGS) entry which is preliminary data.</text>
</comment>
<evidence type="ECO:0000313" key="2">
    <source>
        <dbReference type="EMBL" id="PTW61601.1"/>
    </source>
</evidence>
<sequence>MLPIFIIFHFTWLFGNRYIKFFRKNYSSGSLNFIDFTLLYVYFIHILGHQLVIFVPWGATKLSEFGAIMCLYFFNLRASIAYASLLASPYQKSINWVAH</sequence>
<name>A0A2T5VCX8_9HYPH</name>
<dbReference type="AlphaFoldDB" id="A0A2T5VCX8"/>